<reference evidence="1" key="1">
    <citation type="journal article" date="2019" name="MBio">
        <title>Virus Genomes from Deep Sea Sediments Expand the Ocean Megavirome and Support Independent Origins of Viral Gigantism.</title>
        <authorList>
            <person name="Backstrom D."/>
            <person name="Yutin N."/>
            <person name="Jorgensen S.L."/>
            <person name="Dharamshi J."/>
            <person name="Homa F."/>
            <person name="Zaremba-Niedwiedzka K."/>
            <person name="Spang A."/>
            <person name="Wolf Y.I."/>
            <person name="Koonin E.V."/>
            <person name="Ettema T.J."/>
        </authorList>
    </citation>
    <scope>NUCLEOTIDE SEQUENCE</scope>
</reference>
<protein>
    <recommendedName>
        <fullName evidence="2">HNH endonuclease</fullName>
    </recommendedName>
</protein>
<name>A0A481YRW8_9VIRU</name>
<organism evidence="1">
    <name type="scientific">Marseillevirus LCMAC101</name>
    <dbReference type="NCBI Taxonomy" id="2506602"/>
    <lineage>
        <taxon>Viruses</taxon>
        <taxon>Varidnaviria</taxon>
        <taxon>Bamfordvirae</taxon>
        <taxon>Nucleocytoviricota</taxon>
        <taxon>Megaviricetes</taxon>
        <taxon>Pimascovirales</taxon>
        <taxon>Pimascovirales incertae sedis</taxon>
        <taxon>Marseilleviridae</taxon>
    </lineage>
</organism>
<dbReference type="EMBL" id="MK500327">
    <property type="protein sequence ID" value="QBK85779.1"/>
    <property type="molecule type" value="Genomic_DNA"/>
</dbReference>
<accession>A0A481YRW8</accession>
<gene>
    <name evidence="1" type="ORF">LCMAC101_03740</name>
</gene>
<evidence type="ECO:0000313" key="1">
    <source>
        <dbReference type="EMBL" id="QBK85779.1"/>
    </source>
</evidence>
<evidence type="ECO:0008006" key="2">
    <source>
        <dbReference type="Google" id="ProtNLM"/>
    </source>
</evidence>
<proteinExistence type="predicted"/>
<sequence>MEYLGCTIEQFRIHIEDQFEKDMSWDNYGEWEIDHIVPIKYKEDGNLLSVEDVIKRLYYTNTQPLWKKENMSKGSRYIG</sequence>